<gene>
    <name evidence="10" type="primary">Ggh</name>
    <name evidence="10" type="ORF">g.770</name>
</gene>
<dbReference type="InterPro" id="IPR015527">
    <property type="entry name" value="Pept_C26_g-glut_hydrolase"/>
</dbReference>
<protein>
    <recommendedName>
        <fullName evidence="3 8">folate gamma-glutamyl hydrolase</fullName>
        <ecNumber evidence="3 8">3.4.19.9</ecNumber>
    </recommendedName>
</protein>
<dbReference type="SUPFAM" id="SSF52317">
    <property type="entry name" value="Class I glutamine amidotransferase-like"/>
    <property type="match status" value="1"/>
</dbReference>
<evidence type="ECO:0000256" key="6">
    <source>
        <dbReference type="ARBA" id="ARBA00022801"/>
    </source>
</evidence>
<evidence type="ECO:0000256" key="9">
    <source>
        <dbReference type="SAM" id="MobiDB-lite"/>
    </source>
</evidence>
<comment type="similarity">
    <text evidence="2">Belongs to the peptidase C26 family.</text>
</comment>
<dbReference type="InterPro" id="IPR029062">
    <property type="entry name" value="Class_I_gatase-like"/>
</dbReference>
<organism evidence="10">
    <name type="scientific">Aceria tosichella</name>
    <name type="common">wheat curl mite</name>
    <dbReference type="NCBI Taxonomy" id="561515"/>
    <lineage>
        <taxon>Eukaryota</taxon>
        <taxon>Metazoa</taxon>
        <taxon>Ecdysozoa</taxon>
        <taxon>Arthropoda</taxon>
        <taxon>Chelicerata</taxon>
        <taxon>Arachnida</taxon>
        <taxon>Acari</taxon>
        <taxon>Acariformes</taxon>
        <taxon>Trombidiformes</taxon>
        <taxon>Prostigmata</taxon>
        <taxon>Eupodina</taxon>
        <taxon>Eriophyoidea</taxon>
        <taxon>Eriophyidae</taxon>
        <taxon>Eriophyinae</taxon>
        <taxon>Aceriini</taxon>
        <taxon>Aceria</taxon>
    </lineage>
</organism>
<evidence type="ECO:0000313" key="10">
    <source>
        <dbReference type="EMBL" id="MDE47373.1"/>
    </source>
</evidence>
<keyword evidence="6 8" id="KW-0378">Hydrolase</keyword>
<accession>A0A6G1SBQ8</accession>
<dbReference type="PANTHER" id="PTHR11315">
    <property type="entry name" value="PROTEASE FAMILY C26 GAMMA-GLUTAMYL HYDROLASE"/>
    <property type="match status" value="1"/>
</dbReference>
<comment type="catalytic activity">
    <reaction evidence="8">
        <text>(6S)-5,6,7,8-tetrahydrofolyl-(gamma-L-Glu)(n) + (n-1) H2O = (6S)-5,6,7,8-tetrahydrofolate + (n-1) L-glutamate</text>
        <dbReference type="Rhea" id="RHEA:56784"/>
        <dbReference type="Rhea" id="RHEA-COMP:14738"/>
        <dbReference type="ChEBI" id="CHEBI:15377"/>
        <dbReference type="ChEBI" id="CHEBI:29985"/>
        <dbReference type="ChEBI" id="CHEBI:57453"/>
        <dbReference type="ChEBI" id="CHEBI:141005"/>
        <dbReference type="EC" id="3.4.19.9"/>
    </reaction>
</comment>
<evidence type="ECO:0000256" key="2">
    <source>
        <dbReference type="ARBA" id="ARBA00011083"/>
    </source>
</evidence>
<dbReference type="EMBL" id="GGYP01002602">
    <property type="protein sequence ID" value="MDE47373.1"/>
    <property type="molecule type" value="Transcribed_RNA"/>
</dbReference>
<dbReference type="Pfam" id="PF07722">
    <property type="entry name" value="Peptidase_C26"/>
    <property type="match status" value="1"/>
</dbReference>
<evidence type="ECO:0000256" key="7">
    <source>
        <dbReference type="PIRSR" id="PIRSR615527-1"/>
    </source>
</evidence>
<evidence type="ECO:0000256" key="1">
    <source>
        <dbReference type="ARBA" id="ARBA00004239"/>
    </source>
</evidence>
<keyword evidence="5" id="KW-0732">Signal</keyword>
<proteinExistence type="inferred from homology"/>
<dbReference type="Gene3D" id="3.40.50.880">
    <property type="match status" value="1"/>
</dbReference>
<comment type="subcellular location">
    <subcellularLocation>
        <location evidence="1">Secreted</location>
        <location evidence="1">Extracellular space</location>
    </subcellularLocation>
</comment>
<dbReference type="PANTHER" id="PTHR11315:SF0">
    <property type="entry name" value="FOLATE GAMMA-GLUTAMYL HYDROLASE"/>
    <property type="match status" value="1"/>
</dbReference>
<feature type="active site" description="Proton donor" evidence="7">
    <location>
        <position position="316"/>
    </location>
</feature>
<evidence type="ECO:0000256" key="3">
    <source>
        <dbReference type="ARBA" id="ARBA00012886"/>
    </source>
</evidence>
<reference evidence="10" key="1">
    <citation type="submission" date="2018-10" db="EMBL/GenBank/DDBJ databases">
        <title>Transcriptome assembly of Aceria tosichella (Wheat curl mite) Type 2.</title>
        <authorList>
            <person name="Scully E.D."/>
            <person name="Geib S.M."/>
            <person name="Palmer N.A."/>
            <person name="Gupta A.K."/>
            <person name="Sarath G."/>
            <person name="Tatineni S."/>
        </authorList>
    </citation>
    <scope>NUCLEOTIDE SEQUENCE</scope>
    <source>
        <strain evidence="10">LincolnNE</strain>
    </source>
</reference>
<evidence type="ECO:0000256" key="5">
    <source>
        <dbReference type="ARBA" id="ARBA00022729"/>
    </source>
</evidence>
<dbReference type="PROSITE" id="PS51275">
    <property type="entry name" value="PEPTIDASE_C26_GGH"/>
    <property type="match status" value="1"/>
</dbReference>
<name>A0A6G1SBQ8_9ACAR</name>
<dbReference type="GO" id="GO:0005773">
    <property type="term" value="C:vacuole"/>
    <property type="evidence" value="ECO:0007669"/>
    <property type="project" value="TreeGrafter"/>
</dbReference>
<evidence type="ECO:0000256" key="4">
    <source>
        <dbReference type="ARBA" id="ARBA00022525"/>
    </source>
</evidence>
<feature type="compositionally biased region" description="Basic and acidic residues" evidence="9">
    <location>
        <begin position="426"/>
        <end position="439"/>
    </location>
</feature>
<sequence>MSVVTKQKRSKLSKPFRWWCWLYISLLIVALVASSVISSSVGDNIQQVKSTDKPKSVQEAIVDRINRMHETTTTTTSPAQQDKSLTLVRTQVPVIGILTQVLRDYKRFTDTHHLHIAASYVKWIESSGAQVVPILLNQNDQYYTQMFKQTNGLLLPGGDNLLDPKKDTPMMVAAKKLYKLALDANRRGDYYPIWGTCLGLELLSVLSSNMNVLERCSAIDEALPMEFVQRGKMFAPTSYSNIPQLNQDYSGVIVELLTKANLTYNYHMKCVTDDGLKRAGLSDFYRPLAYSSDKNNNKFITIFEAIEYPFYGVQFHPEKPPFEFVTKSKQHHIPHTRESIAVSRYFADFFVQQAQLNGHLIDRSLMDKHLIYATQPMYTALLHDMYEQRYLFPFGNGSTEEFVEHVPHDDEEVPEDVTNTMRDEHLNNNKKQHGSELHVHVSGQSDSQRDFYQVEKGPAA</sequence>
<dbReference type="EC" id="3.4.19.9" evidence="3 8"/>
<dbReference type="GO" id="GO:0034722">
    <property type="term" value="F:gamma-glutamyl-peptidase activity"/>
    <property type="evidence" value="ECO:0007669"/>
    <property type="project" value="UniProtKB-UniRule"/>
</dbReference>
<evidence type="ECO:0000256" key="8">
    <source>
        <dbReference type="PROSITE-ProRule" id="PRU00607"/>
    </source>
</evidence>
<dbReference type="PROSITE" id="PS51273">
    <property type="entry name" value="GATASE_TYPE_1"/>
    <property type="match status" value="1"/>
</dbReference>
<feature type="active site" description="Nucleophile" evidence="7 8">
    <location>
        <position position="197"/>
    </location>
</feature>
<dbReference type="AlphaFoldDB" id="A0A6G1SBQ8"/>
<keyword evidence="4" id="KW-0964">Secreted</keyword>
<dbReference type="InterPro" id="IPR011697">
    <property type="entry name" value="Peptidase_C26"/>
</dbReference>
<feature type="region of interest" description="Disordered" evidence="9">
    <location>
        <begin position="426"/>
        <end position="460"/>
    </location>
</feature>
<dbReference type="GO" id="GO:0046900">
    <property type="term" value="P:tetrahydrofolylpolyglutamate metabolic process"/>
    <property type="evidence" value="ECO:0007669"/>
    <property type="project" value="TreeGrafter"/>
</dbReference>
<feature type="active site" evidence="8">
    <location>
        <position position="316"/>
    </location>
</feature>
<dbReference type="GO" id="GO:0005576">
    <property type="term" value="C:extracellular region"/>
    <property type="evidence" value="ECO:0007669"/>
    <property type="project" value="UniProtKB-SubCell"/>
</dbReference>